<evidence type="ECO:0000256" key="7">
    <source>
        <dbReference type="ARBA" id="ARBA00023152"/>
    </source>
</evidence>
<feature type="binding site" evidence="9">
    <location>
        <position position="178"/>
    </location>
    <ligand>
        <name>substrate</name>
    </ligand>
</feature>
<dbReference type="Pfam" id="PF00121">
    <property type="entry name" value="TIM"/>
    <property type="match status" value="1"/>
</dbReference>
<dbReference type="GO" id="GO:0019563">
    <property type="term" value="P:glycerol catabolic process"/>
    <property type="evidence" value="ECO:0007669"/>
    <property type="project" value="TreeGrafter"/>
</dbReference>
<dbReference type="AlphaFoldDB" id="A0A369P6C7"/>
<keyword evidence="6 9" id="KW-0963">Cytoplasm</keyword>
<keyword evidence="8 9" id="KW-0413">Isomerase</keyword>
<feature type="binding site" evidence="9">
    <location>
        <position position="218"/>
    </location>
    <ligand>
        <name>substrate</name>
    </ligand>
</feature>
<dbReference type="GO" id="GO:0006094">
    <property type="term" value="P:gluconeogenesis"/>
    <property type="evidence" value="ECO:0007669"/>
    <property type="project" value="UniProtKB-UniRule"/>
</dbReference>
<evidence type="ECO:0000256" key="2">
    <source>
        <dbReference type="ARBA" id="ARBA00007422"/>
    </source>
</evidence>
<comment type="function">
    <text evidence="9">Involved in the gluconeogenesis. Catalyzes stereospecifically the conversion of dihydroxyacetone phosphate (DHAP) to D-glyceraldehyde-3-phosphate (G3P).</text>
</comment>
<evidence type="ECO:0000256" key="8">
    <source>
        <dbReference type="ARBA" id="ARBA00023235"/>
    </source>
</evidence>
<comment type="pathway">
    <text evidence="1 9 10">Carbohydrate degradation; glycolysis; D-glyceraldehyde 3-phosphate from glycerone phosphate: step 1/1.</text>
</comment>
<comment type="subunit">
    <text evidence="9 10">Homodimer.</text>
</comment>
<dbReference type="UniPathway" id="UPA00109">
    <property type="reaction ID" value="UER00189"/>
</dbReference>
<dbReference type="PANTHER" id="PTHR21139">
    <property type="entry name" value="TRIOSEPHOSPHATE ISOMERASE"/>
    <property type="match status" value="1"/>
</dbReference>
<comment type="similarity">
    <text evidence="2 9 10">Belongs to the triosephosphate isomerase family.</text>
</comment>
<protein>
    <recommendedName>
        <fullName evidence="4 9">Triosephosphate isomerase</fullName>
        <shortName evidence="9">TIM</shortName>
        <shortName evidence="9">TPI</shortName>
        <ecNumber evidence="3 9">5.3.1.1</ecNumber>
    </recommendedName>
    <alternativeName>
        <fullName evidence="9">Triose-phosphate isomerase</fullName>
    </alternativeName>
</protein>
<evidence type="ECO:0000313" key="11">
    <source>
        <dbReference type="EMBL" id="RDC46694.1"/>
    </source>
</evidence>
<evidence type="ECO:0000256" key="1">
    <source>
        <dbReference type="ARBA" id="ARBA00004680"/>
    </source>
</evidence>
<accession>A0A369P6C7</accession>
<feature type="binding site" evidence="9">
    <location>
        <begin position="239"/>
        <end position="240"/>
    </location>
    <ligand>
        <name>substrate</name>
    </ligand>
</feature>
<dbReference type="PROSITE" id="PS00171">
    <property type="entry name" value="TIM_1"/>
    <property type="match status" value="1"/>
</dbReference>
<dbReference type="InterPro" id="IPR020861">
    <property type="entry name" value="Triosephosphate_isomerase_AS"/>
</dbReference>
<evidence type="ECO:0000256" key="10">
    <source>
        <dbReference type="RuleBase" id="RU363013"/>
    </source>
</evidence>
<dbReference type="InterPro" id="IPR022896">
    <property type="entry name" value="TrioseP_Isoase_bac/euk"/>
</dbReference>
<dbReference type="PANTHER" id="PTHR21139:SF42">
    <property type="entry name" value="TRIOSEPHOSPHATE ISOMERASE"/>
    <property type="match status" value="1"/>
</dbReference>
<evidence type="ECO:0000256" key="5">
    <source>
        <dbReference type="ARBA" id="ARBA00022432"/>
    </source>
</evidence>
<dbReference type="HAMAP" id="MF_00147_B">
    <property type="entry name" value="TIM_B"/>
    <property type="match status" value="1"/>
</dbReference>
<dbReference type="EC" id="5.3.1.1" evidence="3 9"/>
<evidence type="ECO:0000256" key="4">
    <source>
        <dbReference type="ARBA" id="ARBA00019397"/>
    </source>
</evidence>
<evidence type="ECO:0000256" key="3">
    <source>
        <dbReference type="ARBA" id="ARBA00011940"/>
    </source>
</evidence>
<dbReference type="NCBIfam" id="TIGR00419">
    <property type="entry name" value="tim"/>
    <property type="match status" value="1"/>
</dbReference>
<keyword evidence="7 9" id="KW-0324">Glycolysis</keyword>
<feature type="active site" description="Proton acceptor" evidence="9">
    <location>
        <position position="172"/>
    </location>
</feature>
<proteinExistence type="inferred from homology"/>
<feature type="active site" description="Electrophile" evidence="9">
    <location>
        <position position="100"/>
    </location>
</feature>
<dbReference type="Proteomes" id="UP000253805">
    <property type="component" value="Unassembled WGS sequence"/>
</dbReference>
<dbReference type="GO" id="GO:0005829">
    <property type="term" value="C:cytosol"/>
    <property type="evidence" value="ECO:0007669"/>
    <property type="project" value="TreeGrafter"/>
</dbReference>
<evidence type="ECO:0000256" key="6">
    <source>
        <dbReference type="ARBA" id="ARBA00022490"/>
    </source>
</evidence>
<comment type="caution">
    <text evidence="11">The sequence shown here is derived from an EMBL/GenBank/DDBJ whole genome shotgun (WGS) entry which is preliminary data.</text>
</comment>
<dbReference type="CDD" id="cd00311">
    <property type="entry name" value="TIM"/>
    <property type="match status" value="1"/>
</dbReference>
<evidence type="ECO:0000256" key="9">
    <source>
        <dbReference type="HAMAP-Rule" id="MF_00147"/>
    </source>
</evidence>
<evidence type="ECO:0000313" key="12">
    <source>
        <dbReference type="Proteomes" id="UP000253805"/>
    </source>
</evidence>
<dbReference type="UniPathway" id="UPA00138"/>
<dbReference type="InterPro" id="IPR013785">
    <property type="entry name" value="Aldolase_TIM"/>
</dbReference>
<comment type="catalytic activity">
    <reaction evidence="9 10">
        <text>D-glyceraldehyde 3-phosphate = dihydroxyacetone phosphate</text>
        <dbReference type="Rhea" id="RHEA:18585"/>
        <dbReference type="ChEBI" id="CHEBI:57642"/>
        <dbReference type="ChEBI" id="CHEBI:59776"/>
        <dbReference type="EC" id="5.3.1.1"/>
    </reaction>
</comment>
<sequence length="256" mass="27485">MPRKNLIAGNWKMNNTIPEAVVLAQEISNRMERDWLELVDVAVCPPFVDLKPVKSVFEFDRVDIAVGAQNVYWEPKGAFTGEISIAMIKNIGCAFCIVGHSERRNLFGETNEEVNLKARALIEADITPIICVGESLSVRDGGTYLDFVTAQVRAAYAGMDAADAAKTVVAYEPVWAIGTGRTATPEQAEEVCAAIRATVSDMFGAEVAENLRVLYGGSMNEGNAALLLAEPDIDGGLIGGAALKADSFIQIVKEAC</sequence>
<dbReference type="EMBL" id="PPUT01000002">
    <property type="protein sequence ID" value="RDC46694.1"/>
    <property type="molecule type" value="Genomic_DNA"/>
</dbReference>
<dbReference type="SUPFAM" id="SSF51351">
    <property type="entry name" value="Triosephosphate isomerase (TIM)"/>
    <property type="match status" value="1"/>
</dbReference>
<reference evidence="11 12" key="1">
    <citation type="journal article" date="2018" name="Elife">
        <title>Discovery and characterization of a prevalent human gut bacterial enzyme sufficient for the inactivation of a family of plant toxins.</title>
        <authorList>
            <person name="Koppel N."/>
            <person name="Bisanz J.E."/>
            <person name="Pandelia M.E."/>
            <person name="Turnbaugh P.J."/>
            <person name="Balskus E.P."/>
        </authorList>
    </citation>
    <scope>NUCLEOTIDE SEQUENCE [LARGE SCALE GENOMIC DNA]</scope>
    <source>
        <strain evidence="11 12">OB21 GAM 11</strain>
    </source>
</reference>
<dbReference type="GO" id="GO:0046166">
    <property type="term" value="P:glyceraldehyde-3-phosphate biosynthetic process"/>
    <property type="evidence" value="ECO:0007669"/>
    <property type="project" value="TreeGrafter"/>
</dbReference>
<dbReference type="GO" id="GO:0006096">
    <property type="term" value="P:glycolytic process"/>
    <property type="evidence" value="ECO:0007669"/>
    <property type="project" value="UniProtKB-UniRule"/>
</dbReference>
<comment type="subcellular location">
    <subcellularLocation>
        <location evidence="9 10">Cytoplasm</location>
    </subcellularLocation>
</comment>
<dbReference type="InterPro" id="IPR000652">
    <property type="entry name" value="Triosephosphate_isomerase"/>
</dbReference>
<dbReference type="InterPro" id="IPR035990">
    <property type="entry name" value="TIM_sf"/>
</dbReference>
<comment type="pathway">
    <text evidence="9 10">Carbohydrate biosynthesis; gluconeogenesis.</text>
</comment>
<dbReference type="FunFam" id="3.20.20.70:FF:000016">
    <property type="entry name" value="Triosephosphate isomerase"/>
    <property type="match status" value="1"/>
</dbReference>
<keyword evidence="5 9" id="KW-0312">Gluconeogenesis</keyword>
<dbReference type="RefSeq" id="WP_114539118.1">
    <property type="nucleotide sequence ID" value="NZ_DBGDPA010000029.1"/>
</dbReference>
<dbReference type="GO" id="GO:0004807">
    <property type="term" value="F:triose-phosphate isomerase activity"/>
    <property type="evidence" value="ECO:0007669"/>
    <property type="project" value="UniProtKB-UniRule"/>
</dbReference>
<dbReference type="Gene3D" id="3.20.20.70">
    <property type="entry name" value="Aldolase class I"/>
    <property type="match status" value="1"/>
</dbReference>
<dbReference type="PROSITE" id="PS51440">
    <property type="entry name" value="TIM_2"/>
    <property type="match status" value="1"/>
</dbReference>
<organism evidence="11 12">
    <name type="scientific">Adlercreutzia equolifaciens subsp. celatus</name>
    <dbReference type="NCBI Taxonomy" id="394340"/>
    <lineage>
        <taxon>Bacteria</taxon>
        <taxon>Bacillati</taxon>
        <taxon>Actinomycetota</taxon>
        <taxon>Coriobacteriia</taxon>
        <taxon>Eggerthellales</taxon>
        <taxon>Eggerthellaceae</taxon>
        <taxon>Adlercreutzia</taxon>
    </lineage>
</organism>
<name>A0A369P6C7_9ACTN</name>
<feature type="binding site" evidence="9">
    <location>
        <begin position="10"/>
        <end position="12"/>
    </location>
    <ligand>
        <name>substrate</name>
    </ligand>
</feature>
<gene>
    <name evidence="9" type="primary">tpiA</name>
    <name evidence="11" type="ORF">C1850_01925</name>
</gene>